<evidence type="ECO:0000313" key="1">
    <source>
        <dbReference type="EMBL" id="TYC56524.1"/>
    </source>
</evidence>
<protein>
    <submittedName>
        <fullName evidence="1">Uncharacterized protein</fullName>
    </submittedName>
</protein>
<accession>A0A6C2CSI3</accession>
<evidence type="ECO:0000313" key="2">
    <source>
        <dbReference type="Proteomes" id="UP000389128"/>
    </source>
</evidence>
<sequence length="327" mass="35165">MSTLANHLMTVDEAAALIAAGHFLMLAGDEALLRRLPAGNWIGGTIPYFMGEHGGLASRALLFVTEIPVTAGAPEIRFYDITNLEHVCEDGPANGYSLIIIPAFSGTHSLYARKAPSFADMFIKPVVGWIAGSHLDDFGKVAPLVVNGLERAFDGERAVVMHVPLPESAFARIEIFNTLGQGDGDSLRFPETGFSAHRCLVNGVDTDFAAYLEARQADVRLPLVADYGGASINVSIKGVDSIAGRVDFYAPVFDDVEYRLAAPVDFNLAQGAEVEALPLWSCNCILNYLYCGLEGRTTGALTGPMTFGEIAYLLLNQTQVYLSIEQA</sequence>
<keyword evidence="2" id="KW-1185">Reference proteome</keyword>
<dbReference type="InterPro" id="IPR054249">
    <property type="entry name" value="DUF6976"/>
</dbReference>
<dbReference type="OrthoDB" id="5622143at2"/>
<proteinExistence type="predicted"/>
<comment type="caution">
    <text evidence="1">The sequence shown here is derived from an EMBL/GenBank/DDBJ whole genome shotgun (WGS) entry which is preliminary data.</text>
</comment>
<gene>
    <name evidence="1" type="ORF">ETQ85_11755</name>
</gene>
<name>A0A6C2CSI3_9RHOO</name>
<dbReference type="RefSeq" id="WP_148579262.1">
    <property type="nucleotide sequence ID" value="NZ_SDKK01000010.1"/>
</dbReference>
<organism evidence="1 2">
    <name type="scientific">Zoogloea oleivorans</name>
    <dbReference type="NCBI Taxonomy" id="1552750"/>
    <lineage>
        <taxon>Bacteria</taxon>
        <taxon>Pseudomonadati</taxon>
        <taxon>Pseudomonadota</taxon>
        <taxon>Betaproteobacteria</taxon>
        <taxon>Rhodocyclales</taxon>
        <taxon>Zoogloeaceae</taxon>
        <taxon>Zoogloea</taxon>
    </lineage>
</organism>
<dbReference type="Pfam" id="PF22396">
    <property type="entry name" value="DUF6976"/>
    <property type="match status" value="1"/>
</dbReference>
<reference evidence="1 2" key="1">
    <citation type="submission" date="2019-01" db="EMBL/GenBank/DDBJ databases">
        <title>Zoogloea oleivorans genome sequencing and assembly.</title>
        <authorList>
            <person name="Tancsics A."/>
            <person name="Farkas M."/>
            <person name="Kriszt B."/>
            <person name="Maroti G."/>
            <person name="Horvath B."/>
        </authorList>
    </citation>
    <scope>NUCLEOTIDE SEQUENCE [LARGE SCALE GENOMIC DNA]</scope>
    <source>
        <strain evidence="1 2">Buc</strain>
    </source>
</reference>
<dbReference type="EMBL" id="SDKK01000010">
    <property type="protein sequence ID" value="TYC56524.1"/>
    <property type="molecule type" value="Genomic_DNA"/>
</dbReference>
<dbReference type="Proteomes" id="UP000389128">
    <property type="component" value="Unassembled WGS sequence"/>
</dbReference>
<dbReference type="AlphaFoldDB" id="A0A6C2CSI3"/>